<feature type="coiled-coil region" evidence="1">
    <location>
        <begin position="331"/>
        <end position="372"/>
    </location>
</feature>
<protein>
    <submittedName>
        <fullName evidence="3">Uncharacterized protein</fullName>
    </submittedName>
</protein>
<dbReference type="AlphaFoldDB" id="A0A388LFE3"/>
<sequence>MYLQNKIVELRCKVAEKQVNEDVIAALKTEICELKQSAFMKTNSEQEIAGLRKEVNPLRDQNERVVLEIGQWKEQALRPGNKRGSVVLQTPDVSNRGSPKPGWTDNVREEGKWKAEYRNIQSLHRLANIEVEALKEKRVEGEARRMEAEKQVKVLEEKMGQLMVSGEKGIGKGKSVEVVSGDSAIEEAARLRKENEDLKRKLSEALYPVGDDRVMHLQNEIVELCRKVGEKQVNEDVIAALKTEICELKKSAFIKTNFKQEIAGLRKKVNLLRDQNERAVLKIGQWKEQALRPGNKGDSVVLQTPDVSNQGSPKPQWTDNVREEDQWKAWYRNLQSLHRLANIEAEALKEKRAEARARRMEAENQVRVWRRRWYN</sequence>
<dbReference type="Proteomes" id="UP000265515">
    <property type="component" value="Unassembled WGS sequence"/>
</dbReference>
<evidence type="ECO:0000313" key="4">
    <source>
        <dbReference type="Proteomes" id="UP000265515"/>
    </source>
</evidence>
<dbReference type="Gramene" id="GBG80933">
    <property type="protein sequence ID" value="GBG80933"/>
    <property type="gene ID" value="CBR_g31489"/>
</dbReference>
<accession>A0A388LFE3</accession>
<organism evidence="3 4">
    <name type="scientific">Chara braunii</name>
    <name type="common">Braun's stonewort</name>
    <dbReference type="NCBI Taxonomy" id="69332"/>
    <lineage>
        <taxon>Eukaryota</taxon>
        <taxon>Viridiplantae</taxon>
        <taxon>Streptophyta</taxon>
        <taxon>Charophyceae</taxon>
        <taxon>Charales</taxon>
        <taxon>Characeae</taxon>
        <taxon>Chara</taxon>
    </lineage>
</organism>
<dbReference type="EMBL" id="BFEA01000360">
    <property type="protein sequence ID" value="GBG80933.1"/>
    <property type="molecule type" value="Genomic_DNA"/>
</dbReference>
<keyword evidence="1" id="KW-0175">Coiled coil</keyword>
<comment type="caution">
    <text evidence="3">The sequence shown here is derived from an EMBL/GenBank/DDBJ whole genome shotgun (WGS) entry which is preliminary data.</text>
</comment>
<feature type="coiled-coil region" evidence="1">
    <location>
        <begin position="131"/>
        <end position="205"/>
    </location>
</feature>
<keyword evidence="4" id="KW-1185">Reference proteome</keyword>
<evidence type="ECO:0000256" key="2">
    <source>
        <dbReference type="SAM" id="MobiDB-lite"/>
    </source>
</evidence>
<evidence type="ECO:0000313" key="3">
    <source>
        <dbReference type="EMBL" id="GBG80933.1"/>
    </source>
</evidence>
<feature type="compositionally biased region" description="Polar residues" evidence="2">
    <location>
        <begin position="87"/>
        <end position="97"/>
    </location>
</feature>
<proteinExistence type="predicted"/>
<evidence type="ECO:0000256" key="1">
    <source>
        <dbReference type="SAM" id="Coils"/>
    </source>
</evidence>
<gene>
    <name evidence="3" type="ORF">CBR_g31489</name>
</gene>
<reference evidence="3 4" key="1">
    <citation type="journal article" date="2018" name="Cell">
        <title>The Chara Genome: Secondary Complexity and Implications for Plant Terrestrialization.</title>
        <authorList>
            <person name="Nishiyama T."/>
            <person name="Sakayama H."/>
            <person name="Vries J.D."/>
            <person name="Buschmann H."/>
            <person name="Saint-Marcoux D."/>
            <person name="Ullrich K.K."/>
            <person name="Haas F.B."/>
            <person name="Vanderstraeten L."/>
            <person name="Becker D."/>
            <person name="Lang D."/>
            <person name="Vosolsobe S."/>
            <person name="Rombauts S."/>
            <person name="Wilhelmsson P.K.I."/>
            <person name="Janitza P."/>
            <person name="Kern R."/>
            <person name="Heyl A."/>
            <person name="Rumpler F."/>
            <person name="Villalobos L.I.A.C."/>
            <person name="Clay J.M."/>
            <person name="Skokan R."/>
            <person name="Toyoda A."/>
            <person name="Suzuki Y."/>
            <person name="Kagoshima H."/>
            <person name="Schijlen E."/>
            <person name="Tajeshwar N."/>
            <person name="Catarino B."/>
            <person name="Hetherington A.J."/>
            <person name="Saltykova A."/>
            <person name="Bonnot C."/>
            <person name="Breuninger H."/>
            <person name="Symeonidi A."/>
            <person name="Radhakrishnan G.V."/>
            <person name="Van Nieuwerburgh F."/>
            <person name="Deforce D."/>
            <person name="Chang C."/>
            <person name="Karol K.G."/>
            <person name="Hedrich R."/>
            <person name="Ulvskov P."/>
            <person name="Glockner G."/>
            <person name="Delwiche C.F."/>
            <person name="Petrasek J."/>
            <person name="Van de Peer Y."/>
            <person name="Friml J."/>
            <person name="Beilby M."/>
            <person name="Dolan L."/>
            <person name="Kohara Y."/>
            <person name="Sugano S."/>
            <person name="Fujiyama A."/>
            <person name="Delaux P.-M."/>
            <person name="Quint M."/>
            <person name="TheiBen G."/>
            <person name="Hagemann M."/>
            <person name="Harholt J."/>
            <person name="Dunand C."/>
            <person name="Zachgo S."/>
            <person name="Langdale J."/>
            <person name="Maumus F."/>
            <person name="Straeten D.V.D."/>
            <person name="Gould S.B."/>
            <person name="Rensing S.A."/>
        </authorList>
    </citation>
    <scope>NUCLEOTIDE SEQUENCE [LARGE SCALE GENOMIC DNA]</scope>
    <source>
        <strain evidence="3 4">S276</strain>
    </source>
</reference>
<feature type="region of interest" description="Disordered" evidence="2">
    <location>
        <begin position="80"/>
        <end position="106"/>
    </location>
</feature>
<feature type="coiled-coil region" evidence="1">
    <location>
        <begin position="255"/>
        <end position="282"/>
    </location>
</feature>
<name>A0A388LFE3_CHABU</name>
<dbReference type="Gene3D" id="3.10.540.20">
    <property type="match status" value="2"/>
</dbReference>